<organism evidence="5 6">
    <name type="scientific">Methanosphaerula palustris (strain ATCC BAA-1556 / DSM 19958 / E1-9c)</name>
    <dbReference type="NCBI Taxonomy" id="521011"/>
    <lineage>
        <taxon>Archaea</taxon>
        <taxon>Methanobacteriati</taxon>
        <taxon>Methanobacteriota</taxon>
        <taxon>Stenosarchaea group</taxon>
        <taxon>Methanomicrobia</taxon>
        <taxon>Methanomicrobiales</taxon>
        <taxon>Methanoregulaceae</taxon>
        <taxon>Methanosphaerula</taxon>
    </lineage>
</organism>
<dbReference type="InterPro" id="IPR041698">
    <property type="entry name" value="Methyltransf_25"/>
</dbReference>
<reference evidence="5 6" key="1">
    <citation type="journal article" date="2015" name="Genome Announc.">
        <title>Complete Genome Sequence of Methanosphaerula palustris E1-9CT, a Hydrogenotrophic Methanogen Isolated from a Minerotrophic Fen Peatland.</title>
        <authorList>
            <person name="Cadillo-Quiroz H."/>
            <person name="Browne P."/>
            <person name="Kyrpides N."/>
            <person name="Woyke T."/>
            <person name="Goodwin L."/>
            <person name="Detter C."/>
            <person name="Yavitt J.B."/>
            <person name="Zinder S.H."/>
        </authorList>
    </citation>
    <scope>NUCLEOTIDE SEQUENCE [LARGE SCALE GENOMIC DNA]</scope>
    <source>
        <strain evidence="6">ATCC BAA-1556 / DSM 19958 / E1-9c</strain>
    </source>
</reference>
<gene>
    <name evidence="5" type="ordered locus">Mpal_2038</name>
</gene>
<dbReference type="Gene3D" id="3.40.50.150">
    <property type="entry name" value="Vaccinia Virus protein VP39"/>
    <property type="match status" value="1"/>
</dbReference>
<keyword evidence="2 5" id="KW-0489">Methyltransferase</keyword>
<proteinExistence type="inferred from homology"/>
<evidence type="ECO:0000256" key="3">
    <source>
        <dbReference type="ARBA" id="ARBA00022679"/>
    </source>
</evidence>
<dbReference type="PANTHER" id="PTHR12176:SF80">
    <property type="entry name" value="EEF1A LYSINE METHYLTRANSFERASE 4"/>
    <property type="match status" value="1"/>
</dbReference>
<sequence length="197" mass="22300">MLNKKLMPPSTKRDFDKAYNSFSHWMWSDVRIPKELKELAKATNSKTSLELGCGLGVFSTYMAEQGIKATGVDFSSVAIEKAKQRAAEKKNKPTFLVGDVTDLKIITEPFDVTFDVGCFHCLNEEDEKKYASEMHRLLKPGGTLLIWALRNSPSGIKLNAEHISRVFSEGFQLVDSRFSGRKIIIVASDWYWLTRSK</sequence>
<dbReference type="KEGG" id="mpl:Mpal_2038"/>
<evidence type="ECO:0000256" key="1">
    <source>
        <dbReference type="ARBA" id="ARBA00008361"/>
    </source>
</evidence>
<dbReference type="GO" id="GO:0032259">
    <property type="term" value="P:methylation"/>
    <property type="evidence" value="ECO:0007669"/>
    <property type="project" value="UniProtKB-KW"/>
</dbReference>
<keyword evidence="3 5" id="KW-0808">Transferase</keyword>
<dbReference type="CDD" id="cd02440">
    <property type="entry name" value="AdoMet_MTases"/>
    <property type="match status" value="1"/>
</dbReference>
<dbReference type="InterPro" id="IPR029063">
    <property type="entry name" value="SAM-dependent_MTases_sf"/>
</dbReference>
<evidence type="ECO:0000256" key="2">
    <source>
        <dbReference type="ARBA" id="ARBA00022603"/>
    </source>
</evidence>
<evidence type="ECO:0000259" key="4">
    <source>
        <dbReference type="Pfam" id="PF13649"/>
    </source>
</evidence>
<protein>
    <submittedName>
        <fullName evidence="5">Methyltransferase type 11</fullName>
    </submittedName>
</protein>
<evidence type="ECO:0000313" key="5">
    <source>
        <dbReference type="EMBL" id="ACL17337.1"/>
    </source>
</evidence>
<dbReference type="Proteomes" id="UP000002457">
    <property type="component" value="Chromosome"/>
</dbReference>
<dbReference type="eggNOG" id="arCOG03570">
    <property type="taxonomic scope" value="Archaea"/>
</dbReference>
<accession>B8GDI6</accession>
<dbReference type="STRING" id="521011.Mpal_2038"/>
<keyword evidence="6" id="KW-1185">Reference proteome</keyword>
<dbReference type="PANTHER" id="PTHR12176">
    <property type="entry name" value="SAM-DEPENDENT METHYLTRANSFERASE SUPERFAMILY PROTEIN"/>
    <property type="match status" value="1"/>
</dbReference>
<dbReference type="AlphaFoldDB" id="B8GDI6"/>
<evidence type="ECO:0000313" key="6">
    <source>
        <dbReference type="Proteomes" id="UP000002457"/>
    </source>
</evidence>
<name>B8GDI6_METPE</name>
<comment type="similarity">
    <text evidence="1">Belongs to the methyltransferase superfamily.</text>
</comment>
<dbReference type="Pfam" id="PF13649">
    <property type="entry name" value="Methyltransf_25"/>
    <property type="match status" value="1"/>
</dbReference>
<dbReference type="SUPFAM" id="SSF53335">
    <property type="entry name" value="S-adenosyl-L-methionine-dependent methyltransferases"/>
    <property type="match status" value="1"/>
</dbReference>
<dbReference type="EMBL" id="CP001338">
    <property type="protein sequence ID" value="ACL17337.1"/>
    <property type="molecule type" value="Genomic_DNA"/>
</dbReference>
<dbReference type="HOGENOM" id="CLU_056435_4_3_2"/>
<dbReference type="GO" id="GO:0008168">
    <property type="term" value="F:methyltransferase activity"/>
    <property type="evidence" value="ECO:0007669"/>
    <property type="project" value="UniProtKB-KW"/>
</dbReference>
<feature type="domain" description="Methyltransferase" evidence="4">
    <location>
        <begin position="49"/>
        <end position="142"/>
    </location>
</feature>
<dbReference type="InterPro" id="IPR051419">
    <property type="entry name" value="Lys/N-term_MeTrsfase_sf"/>
</dbReference>